<dbReference type="AlphaFoldDB" id="A0A8T0F3U8"/>
<dbReference type="GO" id="GO:0003676">
    <property type="term" value="F:nucleic acid binding"/>
    <property type="evidence" value="ECO:0007669"/>
    <property type="project" value="InterPro"/>
</dbReference>
<accession>A0A8T0F3U8</accession>
<reference evidence="2" key="2">
    <citation type="submission" date="2020-06" db="EMBL/GenBank/DDBJ databases">
        <authorList>
            <person name="Sheffer M."/>
        </authorList>
    </citation>
    <scope>NUCLEOTIDE SEQUENCE</scope>
</reference>
<dbReference type="PANTHER" id="PTHR38681:SF1">
    <property type="entry name" value="RETROVIRUS-RELATED POL POLYPROTEIN FROM TRANSPOSON 412-LIKE PROTEIN"/>
    <property type="match status" value="1"/>
</dbReference>
<dbReference type="OMA" id="DEDICEY"/>
<dbReference type="EMBL" id="JABXBU010000030">
    <property type="protein sequence ID" value="KAF8785521.1"/>
    <property type="molecule type" value="Genomic_DNA"/>
</dbReference>
<organism evidence="2 3">
    <name type="scientific">Argiope bruennichi</name>
    <name type="common">Wasp spider</name>
    <name type="synonym">Aranea bruennichi</name>
    <dbReference type="NCBI Taxonomy" id="94029"/>
    <lineage>
        <taxon>Eukaryota</taxon>
        <taxon>Metazoa</taxon>
        <taxon>Ecdysozoa</taxon>
        <taxon>Arthropoda</taxon>
        <taxon>Chelicerata</taxon>
        <taxon>Arachnida</taxon>
        <taxon>Araneae</taxon>
        <taxon>Araneomorphae</taxon>
        <taxon>Entelegynae</taxon>
        <taxon>Araneoidea</taxon>
        <taxon>Araneidae</taxon>
        <taxon>Argiope</taxon>
    </lineage>
</organism>
<name>A0A8T0F3U8_ARGBR</name>
<dbReference type="PANTHER" id="PTHR38681">
    <property type="entry name" value="RETROVIRUS-RELATED POL POLYPROTEIN FROM TRANSPOSON 412-LIKE PROTEIN-RELATED"/>
    <property type="match status" value="1"/>
</dbReference>
<protein>
    <submittedName>
        <fullName evidence="2">Gag-Pol polyprotein like</fullName>
    </submittedName>
</protein>
<dbReference type="Gene3D" id="3.30.420.10">
    <property type="entry name" value="Ribonuclease H-like superfamily/Ribonuclease H"/>
    <property type="match status" value="1"/>
</dbReference>
<evidence type="ECO:0000313" key="2">
    <source>
        <dbReference type="EMBL" id="KAF8785521.1"/>
    </source>
</evidence>
<proteinExistence type="predicted"/>
<dbReference type="InterPro" id="IPR001584">
    <property type="entry name" value="Integrase_cat-core"/>
</dbReference>
<gene>
    <name evidence="2" type="ORF">HNY73_011044</name>
</gene>
<evidence type="ECO:0000259" key="1">
    <source>
        <dbReference type="PROSITE" id="PS50994"/>
    </source>
</evidence>
<dbReference type="OrthoDB" id="6436104at2759"/>
<keyword evidence="3" id="KW-1185">Reference proteome</keyword>
<dbReference type="InterPro" id="IPR036397">
    <property type="entry name" value="RNaseH_sf"/>
</dbReference>
<sequence length="286" mass="33037">MISTWISHFGIPQRITSDQEGQFERKLFSSLSKYFGFPKSIRARYHPQSNRLIERQHRIIKANLKRHLQLSKSWVEALPLVLLGLRSALKEDIGYSSAELLYGSPLCLPREFVTTIPNFTHSEFVQRLQIRSMKPSATTTHDNTSIFVSKHLLNSSHVFVYNNATTLSLQAVYLGPYAVKHRAAKYFDIEINGTVKRISIDRLKPCFTIKDNNEQPPETYRHMDYPDRHTQCEPREKISTPVKHNHTTRSGRTVKFPLHLKDYVSELFSLGRECVASSMFSSSSYF</sequence>
<reference evidence="2" key="1">
    <citation type="journal article" date="2020" name="bioRxiv">
        <title>Chromosome-level reference genome of the European wasp spider Argiope bruennichi: a resource for studies on range expansion and evolutionary adaptation.</title>
        <authorList>
            <person name="Sheffer M.M."/>
            <person name="Hoppe A."/>
            <person name="Krehenwinkel H."/>
            <person name="Uhl G."/>
            <person name="Kuss A.W."/>
            <person name="Jensen L."/>
            <person name="Jensen C."/>
            <person name="Gillespie R.G."/>
            <person name="Hoff K.J."/>
            <person name="Prost S."/>
        </authorList>
    </citation>
    <scope>NUCLEOTIDE SEQUENCE</scope>
</reference>
<dbReference type="PROSITE" id="PS50994">
    <property type="entry name" value="INTEGRASE"/>
    <property type="match status" value="1"/>
</dbReference>
<evidence type="ECO:0000313" key="3">
    <source>
        <dbReference type="Proteomes" id="UP000807504"/>
    </source>
</evidence>
<comment type="caution">
    <text evidence="2">The sequence shown here is derived from an EMBL/GenBank/DDBJ whole genome shotgun (WGS) entry which is preliminary data.</text>
</comment>
<dbReference type="SUPFAM" id="SSF53098">
    <property type="entry name" value="Ribonuclease H-like"/>
    <property type="match status" value="1"/>
</dbReference>
<dbReference type="Proteomes" id="UP000807504">
    <property type="component" value="Unassembled WGS sequence"/>
</dbReference>
<dbReference type="InterPro" id="IPR012337">
    <property type="entry name" value="RNaseH-like_sf"/>
</dbReference>
<dbReference type="GO" id="GO:0015074">
    <property type="term" value="P:DNA integration"/>
    <property type="evidence" value="ECO:0007669"/>
    <property type="project" value="InterPro"/>
</dbReference>
<feature type="domain" description="Integrase catalytic" evidence="1">
    <location>
        <begin position="1"/>
        <end position="105"/>
    </location>
</feature>